<dbReference type="NCBIfam" id="TIGR04183">
    <property type="entry name" value="Por_Secre_tail"/>
    <property type="match status" value="1"/>
</dbReference>
<dbReference type="PANTHER" id="PTHR46580:SF2">
    <property type="entry name" value="MAM DOMAIN-CONTAINING PROTEIN"/>
    <property type="match status" value="1"/>
</dbReference>
<proteinExistence type="predicted"/>
<comment type="caution">
    <text evidence="2">The sequence shown here is derived from an EMBL/GenBank/DDBJ whole genome shotgun (WGS) entry which is preliminary data.</text>
</comment>
<evidence type="ECO:0000313" key="2">
    <source>
        <dbReference type="EMBL" id="KPJ73170.1"/>
    </source>
</evidence>
<dbReference type="Proteomes" id="UP000051012">
    <property type="component" value="Unassembled WGS sequence"/>
</dbReference>
<sequence>MKIWEKIFPPRIAILILAVILCVLFLHGKRSAQNPASLRVKIHSEETDGVFTKDQKMSEPILAKYTSNRNDGTFEFKGYLREDVNNLSVKSPARVSPGMVYSRDSVDFQIVDSLSRPNSGGPVVIGDSDHDSLMEIIYEIFQPGLYPLIIYEYNPGTQKFDSVWTIGDSLPIFDIGDIDGDNKTEVLTQYKDSIRVYESVDSTSYPSALTWSHVLPMNIHYHGQIVDLDQDGNKEILIRECTGPTTYRIKIYECIGDNQFDSVFASPIYSYNGRNRAVGDFDQDGKMEFTAMDGNIIQVFENQGDNIYSEVWEYDWQQLNCQSTHGDDVDNDGLPEIIYGGNTDNNDYFAIFERAADDSFTISWDTIIPGLGSGVLANVTTGNVSFGPKQELVLTAYDQWHVYRCTGNDQYEFVYSYAFGVGHGLWGNTSAANVDGDSRDEIIVGSQYTGGLFVFKDINMEADTTPPTISILFPTPEDTIETDSVVIYAYYQDNPGGVGIDTSCTDLTMNDDTLSAVVTDTMISYLAEDLDDTTYTLMLVVSDREGNSTDSTWNFYVNAVTVKEQKETQQLNPHSLMLYPNCPNPFSQMTEIKFQIPNRETDSPLNVTIVVYDVTGQRVRSLVDKEFSSGTYTVTWDGKDESGEYVSAGVYFYRLKTDRSGIVRKMLKLK</sequence>
<evidence type="ECO:0000313" key="3">
    <source>
        <dbReference type="Proteomes" id="UP000051012"/>
    </source>
</evidence>
<dbReference type="EMBL" id="LJNI01000039">
    <property type="protein sequence ID" value="KPJ73170.1"/>
    <property type="molecule type" value="Genomic_DNA"/>
</dbReference>
<gene>
    <name evidence="2" type="ORF">AMJ52_04110</name>
</gene>
<dbReference type="Gene3D" id="2.60.40.10">
    <property type="entry name" value="Immunoglobulins"/>
    <property type="match status" value="1"/>
</dbReference>
<dbReference type="PANTHER" id="PTHR46580">
    <property type="entry name" value="SENSOR KINASE-RELATED"/>
    <property type="match status" value="1"/>
</dbReference>
<dbReference type="SUPFAM" id="SSF69318">
    <property type="entry name" value="Integrin alpha N-terminal domain"/>
    <property type="match status" value="1"/>
</dbReference>
<dbReference type="InterPro" id="IPR013783">
    <property type="entry name" value="Ig-like_fold"/>
</dbReference>
<dbReference type="Pfam" id="PF13860">
    <property type="entry name" value="FlgD_ig"/>
    <property type="match status" value="1"/>
</dbReference>
<protein>
    <recommendedName>
        <fullName evidence="1">FlgD/Vpr Ig-like domain-containing protein</fullName>
    </recommendedName>
</protein>
<feature type="domain" description="FlgD/Vpr Ig-like" evidence="1">
    <location>
        <begin position="606"/>
        <end position="658"/>
    </location>
</feature>
<dbReference type="AlphaFoldDB" id="A0A0S7YEH6"/>
<dbReference type="InterPro" id="IPR025965">
    <property type="entry name" value="FlgD/Vpr_Ig-like"/>
</dbReference>
<evidence type="ECO:0000259" key="1">
    <source>
        <dbReference type="Pfam" id="PF13860"/>
    </source>
</evidence>
<dbReference type="Gene3D" id="2.60.40.4070">
    <property type="match status" value="1"/>
</dbReference>
<name>A0A0S7YEH6_UNCT6</name>
<organism evidence="2 3">
    <name type="scientific">candidate division TA06 bacterium DG_78</name>
    <dbReference type="NCBI Taxonomy" id="1703772"/>
    <lineage>
        <taxon>Bacteria</taxon>
        <taxon>Bacteria division TA06</taxon>
    </lineage>
</organism>
<reference evidence="2 3" key="1">
    <citation type="journal article" date="2015" name="Microbiome">
        <title>Genomic resolution of linkages in carbon, nitrogen, and sulfur cycling among widespread estuary sediment bacteria.</title>
        <authorList>
            <person name="Baker B.J."/>
            <person name="Lazar C.S."/>
            <person name="Teske A.P."/>
            <person name="Dick G.J."/>
        </authorList>
    </citation>
    <scope>NUCLEOTIDE SEQUENCE [LARGE SCALE GENOMIC DNA]</scope>
    <source>
        <strain evidence="2">DG_78</strain>
    </source>
</reference>
<dbReference type="InterPro" id="IPR028994">
    <property type="entry name" value="Integrin_alpha_N"/>
</dbReference>
<accession>A0A0S7YEH6</accession>
<dbReference type="InterPro" id="IPR026444">
    <property type="entry name" value="Secre_tail"/>
</dbReference>